<sequence length="59" mass="6742">MENEIVKVLEGKNIKVPEHHIQPLMAQWQGYLQLKKNVDAVKHADFDIGLKHVPGGDRQ</sequence>
<reference evidence="1 2" key="1">
    <citation type="submission" date="2018-08" db="EMBL/GenBank/DDBJ databases">
        <title>Bacillus chawlae sp. nov., Bacillus glennii sp. nov., and Bacillus saganii sp. nov. Isolated from the Vehicle Assembly Building at Kennedy Space Center where the Viking Spacecraft were Assembled.</title>
        <authorList>
            <person name="Seuylemezian A."/>
            <person name="Vaishampayan P."/>
        </authorList>
    </citation>
    <scope>NUCLEOTIDE SEQUENCE [LARGE SCALE GENOMIC DNA]</scope>
    <source>
        <strain evidence="1 2">V44-8</strain>
    </source>
</reference>
<keyword evidence="2" id="KW-1185">Reference proteome</keyword>
<dbReference type="RefSeq" id="WP_117321433.1">
    <property type="nucleotide sequence ID" value="NZ_QVTD01000003.1"/>
</dbReference>
<evidence type="ECO:0000313" key="1">
    <source>
        <dbReference type="EMBL" id="RFU65258.1"/>
    </source>
</evidence>
<proteinExistence type="predicted"/>
<dbReference type="OrthoDB" id="6711169at2"/>
<dbReference type="AlphaFoldDB" id="A0A372LG31"/>
<dbReference type="EMBL" id="QVTD01000003">
    <property type="protein sequence ID" value="RFU65258.1"/>
    <property type="molecule type" value="Genomic_DNA"/>
</dbReference>
<comment type="caution">
    <text evidence="1">The sequence shown here is derived from an EMBL/GenBank/DDBJ whole genome shotgun (WGS) entry which is preliminary data.</text>
</comment>
<organism evidence="1 2">
    <name type="scientific">Peribacillus glennii</name>
    <dbReference type="NCBI Taxonomy" id="2303991"/>
    <lineage>
        <taxon>Bacteria</taxon>
        <taxon>Bacillati</taxon>
        <taxon>Bacillota</taxon>
        <taxon>Bacilli</taxon>
        <taxon>Bacillales</taxon>
        <taxon>Bacillaceae</taxon>
        <taxon>Peribacillus</taxon>
    </lineage>
</organism>
<accession>A0A372LG31</accession>
<gene>
    <name evidence="1" type="ORF">D0466_04985</name>
</gene>
<evidence type="ECO:0000313" key="2">
    <source>
        <dbReference type="Proteomes" id="UP000262939"/>
    </source>
</evidence>
<protein>
    <submittedName>
        <fullName evidence="1">Uncharacterized protein</fullName>
    </submittedName>
</protein>
<dbReference type="Proteomes" id="UP000262939">
    <property type="component" value="Unassembled WGS sequence"/>
</dbReference>
<name>A0A372LG31_9BACI</name>